<evidence type="ECO:0000256" key="14">
    <source>
        <dbReference type="ARBA" id="ARBA00030048"/>
    </source>
</evidence>
<evidence type="ECO:0000256" key="20">
    <source>
        <dbReference type="ARBA" id="ARBA00049161"/>
    </source>
</evidence>
<dbReference type="Pfam" id="PF02875">
    <property type="entry name" value="Mur_ligase_C"/>
    <property type="match status" value="1"/>
</dbReference>
<evidence type="ECO:0000256" key="17">
    <source>
        <dbReference type="ARBA" id="ARBA00047493"/>
    </source>
</evidence>
<keyword evidence="9" id="KW-0479">Metal-binding</keyword>
<dbReference type="EC" id="6.3.2.17" evidence="6"/>
<evidence type="ECO:0000256" key="4">
    <source>
        <dbReference type="ARBA" id="ARBA00008276"/>
    </source>
</evidence>
<dbReference type="Proteomes" id="UP001198163">
    <property type="component" value="Unassembled WGS sequence"/>
</dbReference>
<comment type="catalytic activity">
    <reaction evidence="17">
        <text>(6S)-5,6,7,8-tetrahydrofolyl-(gamma-L-Glu)(n) + L-glutamate + ATP = (6S)-5,6,7,8-tetrahydrofolyl-(gamma-L-Glu)(n+1) + ADP + phosphate + H(+)</text>
        <dbReference type="Rhea" id="RHEA:10580"/>
        <dbReference type="Rhea" id="RHEA-COMP:14738"/>
        <dbReference type="Rhea" id="RHEA-COMP:14740"/>
        <dbReference type="ChEBI" id="CHEBI:15378"/>
        <dbReference type="ChEBI" id="CHEBI:29985"/>
        <dbReference type="ChEBI" id="CHEBI:30616"/>
        <dbReference type="ChEBI" id="CHEBI:43474"/>
        <dbReference type="ChEBI" id="CHEBI:141005"/>
        <dbReference type="ChEBI" id="CHEBI:456216"/>
        <dbReference type="EC" id="6.3.2.17"/>
    </reaction>
</comment>
<dbReference type="RefSeq" id="WP_230755132.1">
    <property type="nucleotide sequence ID" value="NZ_JAINWA010000003.1"/>
</dbReference>
<keyword evidence="24" id="KW-1185">Reference proteome</keyword>
<evidence type="ECO:0000256" key="13">
    <source>
        <dbReference type="ARBA" id="ARBA00022909"/>
    </source>
</evidence>
<evidence type="ECO:0000256" key="18">
    <source>
        <dbReference type="ARBA" id="ARBA00047808"/>
    </source>
</evidence>
<dbReference type="Gene3D" id="3.90.190.20">
    <property type="entry name" value="Mur ligase, C-terminal domain"/>
    <property type="match status" value="1"/>
</dbReference>
<organism evidence="23 24">
    <name type="scientific">Teretinema zuelzerae</name>
    <dbReference type="NCBI Taxonomy" id="156"/>
    <lineage>
        <taxon>Bacteria</taxon>
        <taxon>Pseudomonadati</taxon>
        <taxon>Spirochaetota</taxon>
        <taxon>Spirochaetia</taxon>
        <taxon>Spirochaetales</taxon>
        <taxon>Treponemataceae</taxon>
        <taxon>Teretinema</taxon>
    </lineage>
</organism>
<evidence type="ECO:0000256" key="16">
    <source>
        <dbReference type="ARBA" id="ARBA00032510"/>
    </source>
</evidence>
<keyword evidence="8 21" id="KW-0436">Ligase</keyword>
<evidence type="ECO:0000256" key="6">
    <source>
        <dbReference type="ARBA" id="ARBA00013025"/>
    </source>
</evidence>
<evidence type="ECO:0000256" key="5">
    <source>
        <dbReference type="ARBA" id="ARBA00013023"/>
    </source>
</evidence>
<dbReference type="InterPro" id="IPR018109">
    <property type="entry name" value="Folylpolyglutamate_synth_CS"/>
</dbReference>
<comment type="similarity">
    <text evidence="4 21">Belongs to the folylpolyglutamate synthase family.</text>
</comment>
<evidence type="ECO:0000256" key="15">
    <source>
        <dbReference type="ARBA" id="ARBA00030592"/>
    </source>
</evidence>
<comment type="catalytic activity">
    <reaction evidence="19">
        <text>(6R)-5,10-methylenetetrahydrofolyl-(gamma-L-Glu)(n) + L-glutamate + ATP = (6R)-5,10-methylenetetrahydrofolyl-(gamma-L-Glu)(n+1) + ADP + phosphate + H(+)</text>
        <dbReference type="Rhea" id="RHEA:51912"/>
        <dbReference type="Rhea" id="RHEA-COMP:13257"/>
        <dbReference type="Rhea" id="RHEA-COMP:13258"/>
        <dbReference type="ChEBI" id="CHEBI:15378"/>
        <dbReference type="ChEBI" id="CHEBI:29985"/>
        <dbReference type="ChEBI" id="CHEBI:30616"/>
        <dbReference type="ChEBI" id="CHEBI:43474"/>
        <dbReference type="ChEBI" id="CHEBI:136572"/>
        <dbReference type="ChEBI" id="CHEBI:456216"/>
        <dbReference type="EC" id="6.3.2.17"/>
    </reaction>
</comment>
<comment type="catalytic activity">
    <reaction evidence="20">
        <text>7,8-dihydropteroate + L-glutamate + ATP = 7,8-dihydrofolate + ADP + phosphate + H(+)</text>
        <dbReference type="Rhea" id="RHEA:23584"/>
        <dbReference type="ChEBI" id="CHEBI:15378"/>
        <dbReference type="ChEBI" id="CHEBI:17839"/>
        <dbReference type="ChEBI" id="CHEBI:29985"/>
        <dbReference type="ChEBI" id="CHEBI:30616"/>
        <dbReference type="ChEBI" id="CHEBI:43474"/>
        <dbReference type="ChEBI" id="CHEBI:57451"/>
        <dbReference type="ChEBI" id="CHEBI:456216"/>
        <dbReference type="EC" id="6.3.2.12"/>
    </reaction>
</comment>
<dbReference type="GO" id="GO:0005524">
    <property type="term" value="F:ATP binding"/>
    <property type="evidence" value="ECO:0007669"/>
    <property type="project" value="UniProtKB-KW"/>
</dbReference>
<sequence>MRPRRQTELFCEWLENYLDYERIRKKEDFSLETIRFLVQRFKNPQASFRSIHVAGSKGKGSVSVMLSSILEASGRQSGLYTSPHLLDFTERVTRSGQPFSEEIYGRACDRVVPLVDSIIPGSIPGHGEPSWFELVTLFSFVVFQEAKLPWAVIETGLGGRLDATNVILPEASVITPIELEHTEYLGNTIEAIAGEKAGIIKPGVPVFTAPQDAKALSVLRAKAQSMQAPLIELTEVIDSLHAEPVDTGLKVEISFKHNRGAFNPEFSRPLSFTLSLPSIIQAENAALAACAAKAIIPDLEESVIEEGLSRAWLPGRFEIVGNNPPLVLDGAHTVKSLALTMKTFRSRYSGPANLVFACAADKNVDEMARLFDADFAHITVTRPGDKKQSDFDRVLAAFERERGSKADSRLEGMPEYQNAITTAVQRSRDEGRPLLITGSFYLVAEAKKLLASLNPDR</sequence>
<dbReference type="EMBL" id="JAINWA010000003">
    <property type="protein sequence ID" value="MCD1654672.1"/>
    <property type="molecule type" value="Genomic_DNA"/>
</dbReference>
<dbReference type="NCBIfam" id="TIGR01499">
    <property type="entry name" value="folC"/>
    <property type="match status" value="1"/>
</dbReference>
<comment type="caution">
    <text evidence="23">The sequence shown here is derived from an EMBL/GenBank/DDBJ whole genome shotgun (WGS) entry which is preliminary data.</text>
</comment>
<evidence type="ECO:0000256" key="8">
    <source>
        <dbReference type="ARBA" id="ARBA00022598"/>
    </source>
</evidence>
<keyword evidence="11 21" id="KW-0067">ATP-binding</keyword>
<evidence type="ECO:0000313" key="24">
    <source>
        <dbReference type="Proteomes" id="UP001198163"/>
    </source>
</evidence>
<dbReference type="InterPro" id="IPR001645">
    <property type="entry name" value="Folylpolyglutamate_synth"/>
</dbReference>
<dbReference type="PROSITE" id="PS01012">
    <property type="entry name" value="FOLYLPOLYGLU_SYNT_2"/>
    <property type="match status" value="1"/>
</dbReference>
<dbReference type="PANTHER" id="PTHR11136">
    <property type="entry name" value="FOLYLPOLYGLUTAMATE SYNTHASE-RELATED"/>
    <property type="match status" value="1"/>
</dbReference>
<evidence type="ECO:0000256" key="12">
    <source>
        <dbReference type="ARBA" id="ARBA00022842"/>
    </source>
</evidence>
<evidence type="ECO:0000259" key="22">
    <source>
        <dbReference type="Pfam" id="PF02875"/>
    </source>
</evidence>
<keyword evidence="10 21" id="KW-0547">Nucleotide-binding</keyword>
<dbReference type="GO" id="GO:0046872">
    <property type="term" value="F:metal ion binding"/>
    <property type="evidence" value="ECO:0007669"/>
    <property type="project" value="UniProtKB-KW"/>
</dbReference>
<evidence type="ECO:0000256" key="1">
    <source>
        <dbReference type="ARBA" id="ARBA00002714"/>
    </source>
</evidence>
<evidence type="ECO:0000256" key="19">
    <source>
        <dbReference type="ARBA" id="ARBA00049035"/>
    </source>
</evidence>
<dbReference type="InterPro" id="IPR004101">
    <property type="entry name" value="Mur_ligase_C"/>
</dbReference>
<dbReference type="GO" id="GO:0008841">
    <property type="term" value="F:dihydrofolate synthase activity"/>
    <property type="evidence" value="ECO:0007669"/>
    <property type="project" value="UniProtKB-EC"/>
</dbReference>
<evidence type="ECO:0000256" key="9">
    <source>
        <dbReference type="ARBA" id="ARBA00022723"/>
    </source>
</evidence>
<comment type="pathway">
    <text evidence="2">Cofactor biosynthesis; tetrahydrofolate biosynthesis; 7,8-dihydrofolate from 2-amino-4-hydroxy-6-hydroxymethyl-7,8-dihydropteridine diphosphate and 4-aminobenzoate: step 2/2.</text>
</comment>
<dbReference type="InterPro" id="IPR036565">
    <property type="entry name" value="Mur-like_cat_sf"/>
</dbReference>
<accession>A0AAE3JI38</accession>
<keyword evidence="13" id="KW-0289">Folate biosynthesis</keyword>
<name>A0AAE3JI38_9SPIR</name>
<dbReference type="PIRSF" id="PIRSF001563">
    <property type="entry name" value="Folylpolyglu_synth"/>
    <property type="match status" value="1"/>
</dbReference>
<evidence type="ECO:0000256" key="2">
    <source>
        <dbReference type="ARBA" id="ARBA00004799"/>
    </source>
</evidence>
<dbReference type="SUPFAM" id="SSF53623">
    <property type="entry name" value="MurD-like peptide ligases, catalytic domain"/>
    <property type="match status" value="1"/>
</dbReference>
<feature type="domain" description="Mur ligase C-terminal" evidence="22">
    <location>
        <begin position="315"/>
        <end position="440"/>
    </location>
</feature>
<dbReference type="EC" id="6.3.2.12" evidence="5"/>
<evidence type="ECO:0000256" key="11">
    <source>
        <dbReference type="ARBA" id="ARBA00022840"/>
    </source>
</evidence>
<dbReference type="PANTHER" id="PTHR11136:SF0">
    <property type="entry name" value="DIHYDROFOLATE SYNTHETASE-RELATED"/>
    <property type="match status" value="1"/>
</dbReference>
<protein>
    <recommendedName>
        <fullName evidence="7">Dihydrofolate synthase/folylpolyglutamate synthase</fullName>
        <ecNumber evidence="5">6.3.2.12</ecNumber>
        <ecNumber evidence="6">6.3.2.17</ecNumber>
    </recommendedName>
    <alternativeName>
        <fullName evidence="16">Folylpoly-gamma-glutamate synthetase-dihydrofolate synthetase</fullName>
    </alternativeName>
    <alternativeName>
        <fullName evidence="14">Folylpolyglutamate synthetase</fullName>
    </alternativeName>
    <alternativeName>
        <fullName evidence="15">Tetrahydrofolylpolyglutamate synthase</fullName>
    </alternativeName>
</protein>
<comment type="function">
    <text evidence="1">Functions in two distinct reactions of the de novo folate biosynthetic pathway. Catalyzes the addition of a glutamate residue to dihydropteroate (7,8-dihydropteroate or H2Pte) to form dihydrofolate (7,8-dihydrofolate monoglutamate or H2Pte-Glu). Also catalyzes successive additions of L-glutamate to tetrahydrofolate or 10-formyltetrahydrofolate or 5,10-methylenetetrahydrofolate, leading to folylpolyglutamate derivatives.</text>
</comment>
<reference evidence="23" key="1">
    <citation type="submission" date="2021-08" db="EMBL/GenBank/DDBJ databases">
        <title>Comparative analyses of Brucepasteria parasyntrophica and Teretinema zuelzerae.</title>
        <authorList>
            <person name="Song Y."/>
            <person name="Brune A."/>
        </authorList>
    </citation>
    <scope>NUCLEOTIDE SEQUENCE</scope>
    <source>
        <strain evidence="23">DSM 1903</strain>
    </source>
</reference>
<evidence type="ECO:0000256" key="7">
    <source>
        <dbReference type="ARBA" id="ARBA00019357"/>
    </source>
</evidence>
<dbReference type="InterPro" id="IPR036615">
    <property type="entry name" value="Mur_ligase_C_dom_sf"/>
</dbReference>
<evidence type="ECO:0000256" key="21">
    <source>
        <dbReference type="PIRNR" id="PIRNR001563"/>
    </source>
</evidence>
<dbReference type="GO" id="GO:0005737">
    <property type="term" value="C:cytoplasm"/>
    <property type="evidence" value="ECO:0007669"/>
    <property type="project" value="TreeGrafter"/>
</dbReference>
<comment type="catalytic activity">
    <reaction evidence="18">
        <text>10-formyltetrahydrofolyl-(gamma-L-Glu)(n) + L-glutamate + ATP = 10-formyltetrahydrofolyl-(gamma-L-Glu)(n+1) + ADP + phosphate + H(+)</text>
        <dbReference type="Rhea" id="RHEA:51904"/>
        <dbReference type="Rhea" id="RHEA-COMP:13088"/>
        <dbReference type="Rhea" id="RHEA-COMP:14300"/>
        <dbReference type="ChEBI" id="CHEBI:15378"/>
        <dbReference type="ChEBI" id="CHEBI:29985"/>
        <dbReference type="ChEBI" id="CHEBI:30616"/>
        <dbReference type="ChEBI" id="CHEBI:43474"/>
        <dbReference type="ChEBI" id="CHEBI:134413"/>
        <dbReference type="ChEBI" id="CHEBI:456216"/>
        <dbReference type="EC" id="6.3.2.17"/>
    </reaction>
</comment>
<dbReference type="GO" id="GO:0004326">
    <property type="term" value="F:tetrahydrofolylpolyglutamate synthase activity"/>
    <property type="evidence" value="ECO:0007669"/>
    <property type="project" value="UniProtKB-EC"/>
</dbReference>
<dbReference type="SUPFAM" id="SSF53244">
    <property type="entry name" value="MurD-like peptide ligases, peptide-binding domain"/>
    <property type="match status" value="1"/>
</dbReference>
<dbReference type="Gene3D" id="3.40.1190.10">
    <property type="entry name" value="Mur-like, catalytic domain"/>
    <property type="match status" value="1"/>
</dbReference>
<evidence type="ECO:0000256" key="10">
    <source>
        <dbReference type="ARBA" id="ARBA00022741"/>
    </source>
</evidence>
<gene>
    <name evidence="23" type="ORF">K7J14_08135</name>
</gene>
<evidence type="ECO:0000256" key="3">
    <source>
        <dbReference type="ARBA" id="ARBA00005150"/>
    </source>
</evidence>
<evidence type="ECO:0000313" key="23">
    <source>
        <dbReference type="EMBL" id="MCD1654672.1"/>
    </source>
</evidence>
<comment type="pathway">
    <text evidence="3">Cofactor biosynthesis; tetrahydrofolylpolyglutamate biosynthesis.</text>
</comment>
<keyword evidence="12" id="KW-0460">Magnesium</keyword>
<dbReference type="AlphaFoldDB" id="A0AAE3JI38"/>
<proteinExistence type="inferred from homology"/>
<dbReference type="GO" id="GO:0046656">
    <property type="term" value="P:folic acid biosynthetic process"/>
    <property type="evidence" value="ECO:0007669"/>
    <property type="project" value="UniProtKB-KW"/>
</dbReference>